<dbReference type="GO" id="GO:0019033">
    <property type="term" value="C:viral tegument"/>
    <property type="evidence" value="ECO:0007669"/>
    <property type="project" value="UniProtKB-SubCell"/>
</dbReference>
<keyword evidence="5" id="KW-0920">Virion tegument</keyword>
<dbReference type="GO" id="GO:0044204">
    <property type="term" value="C:host cell nuclear matrix"/>
    <property type="evidence" value="ECO:0007669"/>
    <property type="project" value="UniProtKB-SubCell"/>
</dbReference>
<evidence type="ECO:0000256" key="4">
    <source>
        <dbReference type="ARBA" id="ARBA00022562"/>
    </source>
</evidence>
<name>A0A1R3T7S5_9ALPH</name>
<dbReference type="Proteomes" id="UP000280017">
    <property type="component" value="Segment"/>
</dbReference>
<sequence length="185" mass="20740">MATVDSADNSDIFAKAADFLAEIPDINQVIAPMALDISYHPTEKIRGAKRSRSYLMHREYSLRIKCDGIGTCHSYMIGVSSSKNDYKTMKEDHLIKFCELLNHSKVLNEISNDSKILLCSAPFSAATQTDKLSETSKRVINGVCYHCHCKEQFSVKCWKAAFAAATKIIFIGHGVATMRKKREKQ</sequence>
<keyword evidence="6" id="KW-0946">Virion</keyword>
<comment type="subcellular location">
    <subcellularLocation>
        <location evidence="1">Host nucleus matrix</location>
    </subcellularLocation>
    <subcellularLocation>
        <location evidence="2">Virion tegument</location>
    </subcellularLocation>
</comment>
<dbReference type="InterPro" id="IPR007622">
    <property type="entry name" value="Herpes_UL55"/>
</dbReference>
<evidence type="ECO:0000313" key="7">
    <source>
        <dbReference type="EMBL" id="SCL76913.1"/>
    </source>
</evidence>
<evidence type="ECO:0000256" key="1">
    <source>
        <dbReference type="ARBA" id="ARBA00004428"/>
    </source>
</evidence>
<proteinExistence type="inferred from homology"/>
<keyword evidence="4" id="KW-1048">Host nucleus</keyword>
<evidence type="ECO:0000256" key="3">
    <source>
        <dbReference type="ARBA" id="ARBA00009538"/>
    </source>
</evidence>
<evidence type="ECO:0000256" key="6">
    <source>
        <dbReference type="ARBA" id="ARBA00022844"/>
    </source>
</evidence>
<dbReference type="Pfam" id="PF04537">
    <property type="entry name" value="Herpes_UL55"/>
    <property type="match status" value="1"/>
</dbReference>
<evidence type="ECO:0000256" key="2">
    <source>
        <dbReference type="ARBA" id="ARBA00004535"/>
    </source>
</evidence>
<dbReference type="GO" id="GO:0019058">
    <property type="term" value="P:viral life cycle"/>
    <property type="evidence" value="ECO:0007669"/>
    <property type="project" value="InterPro"/>
</dbReference>
<comment type="similarity">
    <text evidence="3">Belongs to the alphaherpesvirinae HHV-1 UL55 family.</text>
</comment>
<reference evidence="7" key="1">
    <citation type="submission" date="2016-08" db="EMBL/GenBank/DDBJ databases">
        <authorList>
            <person name="Seilhamer J.J."/>
        </authorList>
    </citation>
    <scope>NUCLEOTIDE SEQUENCE</scope>
    <source>
        <strain evidence="7">Lib01003</strain>
    </source>
</reference>
<evidence type="ECO:0000256" key="5">
    <source>
        <dbReference type="ARBA" id="ARBA00022580"/>
    </source>
</evidence>
<protein>
    <submittedName>
        <fullName evidence="7">Nuclear protein UL55</fullName>
    </submittedName>
</protein>
<gene>
    <name evidence="7" type="primary">UL55</name>
</gene>
<dbReference type="EMBL" id="LT608136">
    <property type="protein sequence ID" value="SCL76913.1"/>
    <property type="molecule type" value="Genomic_DNA"/>
</dbReference>
<accession>A0A1R3T7S5</accession>
<organism evidence="7">
    <name type="scientific">Spheniscid alphaherpesvirus 1</name>
    <dbReference type="NCBI Taxonomy" id="2560777"/>
    <lineage>
        <taxon>Viruses</taxon>
        <taxon>Duplodnaviria</taxon>
        <taxon>Heunggongvirae</taxon>
        <taxon>Peploviricota</taxon>
        <taxon>Herviviricetes</taxon>
        <taxon>Herpesvirales</taxon>
        <taxon>Orthoherpesviridae</taxon>
        <taxon>Alphaherpesvirinae</taxon>
        <taxon>Mardivirus</taxon>
        <taxon>Mardivirus spheniscidalpha1</taxon>
    </lineage>
</organism>